<dbReference type="Proteomes" id="UP001157353">
    <property type="component" value="Unassembled WGS sequence"/>
</dbReference>
<keyword evidence="1" id="KW-0547">Nucleotide-binding</keyword>
<sequence>MNNKTGLVVKKAGLFTQLQDRGRFNQAQQGLSQGGLCDELAAGWANYLLGNSSNAALLEISFGQAEFEACCDMMLSLTGAPMNASVKRLSGKVIKQKNNCSFSLKHGESLILSYATSGVRAYLAVLGGFAVEPVLGSVSTVKRNLMGGLHKEGCALQDGEFLPILSAQRLAVVQQMPQQFIPDYSQTITLSVIESYQSEQFLVSEKSTFYSTEYAIDKHSDRMGMRLQGEAIKGHLQGIVSEGIALGSVQIPADGQPIILLQDRQTLGGYPKLGCVARCDLSRLAQQSIGTKVRFKRGDLAVERLRYLQRLRFFNR</sequence>
<evidence type="ECO:0000256" key="2">
    <source>
        <dbReference type="ARBA" id="ARBA00022801"/>
    </source>
</evidence>
<keyword evidence="3" id="KW-0067">ATP-binding</keyword>
<protein>
    <submittedName>
        <fullName evidence="5">Allophanate hydrolase</fullName>
    </submittedName>
</protein>
<dbReference type="SUPFAM" id="SSF50891">
    <property type="entry name" value="Cyclophilin-like"/>
    <property type="match status" value="1"/>
</dbReference>
<proteinExistence type="predicted"/>
<evidence type="ECO:0000313" key="6">
    <source>
        <dbReference type="Proteomes" id="UP001157353"/>
    </source>
</evidence>
<dbReference type="RefSeq" id="WP_284202439.1">
    <property type="nucleotide sequence ID" value="NZ_BSPQ01000001.1"/>
</dbReference>
<evidence type="ECO:0000256" key="3">
    <source>
        <dbReference type="ARBA" id="ARBA00022840"/>
    </source>
</evidence>
<dbReference type="InterPro" id="IPR052708">
    <property type="entry name" value="PxpC"/>
</dbReference>
<dbReference type="GO" id="GO:0016787">
    <property type="term" value="F:hydrolase activity"/>
    <property type="evidence" value="ECO:0007669"/>
    <property type="project" value="UniProtKB-KW"/>
</dbReference>
<name>A0ABQ6DWD1_9GAMM</name>
<dbReference type="InterPro" id="IPR029000">
    <property type="entry name" value="Cyclophilin-like_dom_sf"/>
</dbReference>
<gene>
    <name evidence="5" type="ORF">GCM10007916_03860</name>
</gene>
<feature type="domain" description="Carboxyltransferase" evidence="4">
    <location>
        <begin position="28"/>
        <end position="313"/>
    </location>
</feature>
<dbReference type="EMBL" id="BSPQ01000001">
    <property type="protein sequence ID" value="GLS89319.1"/>
    <property type="molecule type" value="Genomic_DNA"/>
</dbReference>
<evidence type="ECO:0000256" key="1">
    <source>
        <dbReference type="ARBA" id="ARBA00022741"/>
    </source>
</evidence>
<dbReference type="Gene3D" id="2.40.100.10">
    <property type="entry name" value="Cyclophilin-like"/>
    <property type="match status" value="1"/>
</dbReference>
<reference evidence="6" key="1">
    <citation type="journal article" date="2019" name="Int. J. Syst. Evol. Microbiol.">
        <title>The Global Catalogue of Microorganisms (GCM) 10K type strain sequencing project: providing services to taxonomists for standard genome sequencing and annotation.</title>
        <authorList>
            <consortium name="The Broad Institute Genomics Platform"/>
            <consortium name="The Broad Institute Genome Sequencing Center for Infectious Disease"/>
            <person name="Wu L."/>
            <person name="Ma J."/>
        </authorList>
    </citation>
    <scope>NUCLEOTIDE SEQUENCE [LARGE SCALE GENOMIC DNA]</scope>
    <source>
        <strain evidence="6">NBRC 103166</strain>
    </source>
</reference>
<accession>A0ABQ6DWD1</accession>
<organism evidence="5 6">
    <name type="scientific">Psychromonas marina</name>
    <dbReference type="NCBI Taxonomy" id="88364"/>
    <lineage>
        <taxon>Bacteria</taxon>
        <taxon>Pseudomonadati</taxon>
        <taxon>Pseudomonadota</taxon>
        <taxon>Gammaproteobacteria</taxon>
        <taxon>Alteromonadales</taxon>
        <taxon>Psychromonadaceae</taxon>
        <taxon>Psychromonas</taxon>
    </lineage>
</organism>
<dbReference type="InterPro" id="IPR003778">
    <property type="entry name" value="CT_A_B"/>
</dbReference>
<dbReference type="SMART" id="SM00797">
    <property type="entry name" value="AHS2"/>
    <property type="match status" value="1"/>
</dbReference>
<evidence type="ECO:0000259" key="4">
    <source>
        <dbReference type="SMART" id="SM00797"/>
    </source>
</evidence>
<evidence type="ECO:0000313" key="5">
    <source>
        <dbReference type="EMBL" id="GLS89319.1"/>
    </source>
</evidence>
<keyword evidence="2 5" id="KW-0378">Hydrolase</keyword>
<dbReference type="PANTHER" id="PTHR43309">
    <property type="entry name" value="5-OXOPROLINASE SUBUNIT C"/>
    <property type="match status" value="1"/>
</dbReference>
<keyword evidence="6" id="KW-1185">Reference proteome</keyword>
<dbReference type="PANTHER" id="PTHR43309:SF4">
    <property type="entry name" value="CARBOXYLTRANSFERASE DOMAIN-CONTAINING PROTEIN"/>
    <property type="match status" value="1"/>
</dbReference>
<comment type="caution">
    <text evidence="5">The sequence shown here is derived from an EMBL/GenBank/DDBJ whole genome shotgun (WGS) entry which is preliminary data.</text>
</comment>
<dbReference type="Pfam" id="PF02626">
    <property type="entry name" value="CT_A_B"/>
    <property type="match status" value="1"/>
</dbReference>